<dbReference type="EMBL" id="JAYWTM010000001">
    <property type="protein sequence ID" value="MEC5341367.1"/>
    <property type="molecule type" value="Genomic_DNA"/>
</dbReference>
<dbReference type="PANTHER" id="PTHR43265:SF1">
    <property type="entry name" value="ESTERASE ESTD"/>
    <property type="match status" value="1"/>
</dbReference>
<reference evidence="2 3" key="1">
    <citation type="journal article" date="2017" name="Int. J. Syst. Evol. Microbiol.">
        <title>Brenneria populi subsp. brevivirga subsp. nov. isolated from symptomatic bark of Populus x euramericana canker, and description of Brenneria populi subsp. populi subsp. nov.</title>
        <authorList>
            <person name="Zheng M.H."/>
            <person name="Piao C.G."/>
            <person name="Xue H."/>
            <person name="Guo M.W."/>
            <person name="Li Y."/>
        </authorList>
    </citation>
    <scope>NUCLEOTIDE SEQUENCE [LARGE SCALE GENOMIC DNA]</scope>
    <source>
        <strain evidence="2 3">D9-5</strain>
    </source>
</reference>
<dbReference type="InterPro" id="IPR053145">
    <property type="entry name" value="AB_hydrolase_Est10"/>
</dbReference>
<dbReference type="InterPro" id="IPR029058">
    <property type="entry name" value="AB_hydrolase_fold"/>
</dbReference>
<sequence>MIKYLASFLAIVVFVTVFLLNQLSEFELSGYELQRSITFEHRQDILEGTLILPQKAISPPVVLLVHGDGAQDRWSNGGYIPLVKFLVSQGMAVFSWDKAGVGASKGNWLEQTMSDRADEAAFALNKLKQQPELKNSPIGFLGFSQAGWTVPRASELTKADFAVLAGAAVNWRDQGIYYMGQRLKFAGRSAIEITQAQEREAADFDRQFTEENAALPCLSRCTRQDFERRNSRADAKKDISEMHTPVMILMGEDDRNADPHETASVWAKTLPAKTPRCIRLFAGTTHGLLRSAWFDYQLPSQWPLWKQGAFLLSGQHSYSPGVLSAIADWILNQKCPN</sequence>
<keyword evidence="3" id="KW-1185">Reference proteome</keyword>
<proteinExistence type="predicted"/>
<protein>
    <submittedName>
        <fullName evidence="2">Alpha/beta hydrolase</fullName>
    </submittedName>
</protein>
<dbReference type="Gene3D" id="3.40.50.1820">
    <property type="entry name" value="alpha/beta hydrolase"/>
    <property type="match status" value="1"/>
</dbReference>
<dbReference type="RefSeq" id="WP_327616563.1">
    <property type="nucleotide sequence ID" value="NZ_JAYWTM010000001.1"/>
</dbReference>
<evidence type="ECO:0000313" key="2">
    <source>
        <dbReference type="EMBL" id="MEC5341367.1"/>
    </source>
</evidence>
<keyword evidence="2" id="KW-0378">Hydrolase</keyword>
<dbReference type="PANTHER" id="PTHR43265">
    <property type="entry name" value="ESTERASE ESTD"/>
    <property type="match status" value="1"/>
</dbReference>
<dbReference type="InterPro" id="IPR022742">
    <property type="entry name" value="Hydrolase_4"/>
</dbReference>
<feature type="domain" description="Serine aminopeptidase S33" evidence="1">
    <location>
        <begin position="61"/>
        <end position="289"/>
    </location>
</feature>
<dbReference type="SUPFAM" id="SSF53474">
    <property type="entry name" value="alpha/beta-Hydrolases"/>
    <property type="match status" value="1"/>
</dbReference>
<name>A0ABU6JL38_9GAMM</name>
<evidence type="ECO:0000313" key="3">
    <source>
        <dbReference type="Proteomes" id="UP001309705"/>
    </source>
</evidence>
<organism evidence="2 3">
    <name type="scientific">Brenneria populi</name>
    <dbReference type="NCBI Taxonomy" id="1505588"/>
    <lineage>
        <taxon>Bacteria</taxon>
        <taxon>Pseudomonadati</taxon>
        <taxon>Pseudomonadota</taxon>
        <taxon>Gammaproteobacteria</taxon>
        <taxon>Enterobacterales</taxon>
        <taxon>Pectobacteriaceae</taxon>
        <taxon>Brenneria</taxon>
    </lineage>
</organism>
<evidence type="ECO:0000259" key="1">
    <source>
        <dbReference type="Pfam" id="PF12146"/>
    </source>
</evidence>
<dbReference type="Pfam" id="PF12146">
    <property type="entry name" value="Hydrolase_4"/>
    <property type="match status" value="1"/>
</dbReference>
<dbReference type="GO" id="GO:0016787">
    <property type="term" value="F:hydrolase activity"/>
    <property type="evidence" value="ECO:0007669"/>
    <property type="project" value="UniProtKB-KW"/>
</dbReference>
<comment type="caution">
    <text evidence="2">The sequence shown here is derived from an EMBL/GenBank/DDBJ whole genome shotgun (WGS) entry which is preliminary data.</text>
</comment>
<accession>A0ABU6JL38</accession>
<gene>
    <name evidence="2" type="ORF">VSX58_01905</name>
</gene>
<dbReference type="Proteomes" id="UP001309705">
    <property type="component" value="Unassembled WGS sequence"/>
</dbReference>